<feature type="domain" description="RRM" evidence="7">
    <location>
        <begin position="321"/>
        <end position="397"/>
    </location>
</feature>
<organism evidence="8 9">
    <name type="scientific">Neonectria ditissima</name>
    <dbReference type="NCBI Taxonomy" id="78410"/>
    <lineage>
        <taxon>Eukaryota</taxon>
        <taxon>Fungi</taxon>
        <taxon>Dikarya</taxon>
        <taxon>Ascomycota</taxon>
        <taxon>Pezizomycotina</taxon>
        <taxon>Sordariomycetes</taxon>
        <taxon>Hypocreomycetidae</taxon>
        <taxon>Hypocreales</taxon>
        <taxon>Nectriaceae</taxon>
        <taxon>Neonectria</taxon>
    </lineage>
</organism>
<feature type="compositionally biased region" description="Basic and acidic residues" evidence="6">
    <location>
        <begin position="483"/>
        <end position="492"/>
    </location>
</feature>
<keyword evidence="9" id="KW-1185">Reference proteome</keyword>
<dbReference type="CDD" id="cd00590">
    <property type="entry name" value="RRM_SF"/>
    <property type="match status" value="1"/>
</dbReference>
<comment type="subcellular location">
    <subcellularLocation>
        <location evidence="1">Nucleus</location>
    </subcellularLocation>
</comment>
<reference evidence="8 9" key="1">
    <citation type="submission" date="2015-09" db="EMBL/GenBank/DDBJ databases">
        <title>Draft genome of a European isolate of the apple canker pathogen Neonectria ditissima.</title>
        <authorList>
            <person name="Gomez-Cortecero A."/>
            <person name="Harrison R.J."/>
            <person name="Armitage A.D."/>
        </authorList>
    </citation>
    <scope>NUCLEOTIDE SEQUENCE [LARGE SCALE GENOMIC DNA]</scope>
    <source>
        <strain evidence="8 9">R09/05</strain>
    </source>
</reference>
<evidence type="ECO:0000256" key="3">
    <source>
        <dbReference type="ARBA" id="ARBA00022737"/>
    </source>
</evidence>
<dbReference type="EMBL" id="LKCW01000079">
    <property type="protein sequence ID" value="KPM40667.1"/>
    <property type="molecule type" value="Genomic_DNA"/>
</dbReference>
<dbReference type="InterPro" id="IPR035979">
    <property type="entry name" value="RBD_domain_sf"/>
</dbReference>
<keyword evidence="2" id="KW-0507">mRNA processing</keyword>
<dbReference type="InterPro" id="IPR012677">
    <property type="entry name" value="Nucleotide-bd_a/b_plait_sf"/>
</dbReference>
<accession>A0A0P7ASC6</accession>
<sequence length="508" mass="55618">MSPTYGDGLTIFFQASPYPRCNIRRHCIRGWQFHTASLVYRHSRRGITAYSEHRSALLRAASSLTMPIQATSQADVGAGNQTGVYYIPICNLPFGTSWKDLKDWIGPACAVEGIEVFPKSTSGWVCLNGKDNFERAWRLLNGGVFKGRSIIASDKNRTEPIKIKEPAGSSKTANSQTPRSQATPPPAQPGSPASADSSPQYSAASGDQYSLSGYTQEDALAFADQPAAAYSHGYPASNLTATVMPQTYAAADPGECYCYDGPSGRFGLMDPIAPCYAPHHQSEEAQFALPYRGRPEASYYDESYAASSFPQPEYAYAEPRKLHVSPFPQQADLKQVSSWIYRKVGFCRMVTLDIPQNSDSKYLRGYAYILFEDATGAAQARDSLKRARFQGRRVTPRLMVDGEEMHVYEPPVSPQATVPEPMPPAGPSRSRAVSGGPSERIRRSKNGGVKGRASSDSSTRRSLSHHRKSSSSSKKPTTPKKQSLPERKRDDNSGPVIVDGTTHKHAKE</sequence>
<dbReference type="InterPro" id="IPR000504">
    <property type="entry name" value="RRM_dom"/>
</dbReference>
<feature type="domain" description="RRM" evidence="7">
    <location>
        <begin position="86"/>
        <end position="153"/>
    </location>
</feature>
<evidence type="ECO:0000256" key="5">
    <source>
        <dbReference type="ARBA" id="ARBA00023242"/>
    </source>
</evidence>
<feature type="compositionally biased region" description="Basic and acidic residues" evidence="6">
    <location>
        <begin position="156"/>
        <end position="165"/>
    </location>
</feature>
<feature type="compositionally biased region" description="Low complexity" evidence="6">
    <location>
        <begin position="190"/>
        <end position="200"/>
    </location>
</feature>
<dbReference type="GO" id="GO:0005737">
    <property type="term" value="C:cytoplasm"/>
    <property type="evidence" value="ECO:0007669"/>
    <property type="project" value="TreeGrafter"/>
</dbReference>
<dbReference type="Proteomes" id="UP000050424">
    <property type="component" value="Unassembled WGS sequence"/>
</dbReference>
<dbReference type="Gene3D" id="3.30.70.330">
    <property type="match status" value="2"/>
</dbReference>
<feature type="compositionally biased region" description="Low complexity" evidence="6">
    <location>
        <begin position="470"/>
        <end position="482"/>
    </location>
</feature>
<dbReference type="PANTHER" id="PTHR23003:SF62">
    <property type="entry name" value="SERINE_ARGININE (SR)-TYPE SHUTTLING MRNA BINDING PROTEIN NPL3"/>
    <property type="match status" value="1"/>
</dbReference>
<evidence type="ECO:0000256" key="4">
    <source>
        <dbReference type="ARBA" id="ARBA00022884"/>
    </source>
</evidence>
<comment type="caution">
    <text evidence="8">The sequence shown here is derived from an EMBL/GenBank/DDBJ whole genome shotgun (WGS) entry which is preliminary data.</text>
</comment>
<dbReference type="InterPro" id="IPR050374">
    <property type="entry name" value="RRT5_SRSF_SR"/>
</dbReference>
<gene>
    <name evidence="8" type="ORF">AK830_g5915</name>
</gene>
<evidence type="ECO:0000256" key="2">
    <source>
        <dbReference type="ARBA" id="ARBA00022664"/>
    </source>
</evidence>
<keyword evidence="4" id="KW-0694">RNA-binding</keyword>
<proteinExistence type="predicted"/>
<dbReference type="GO" id="GO:0003729">
    <property type="term" value="F:mRNA binding"/>
    <property type="evidence" value="ECO:0007669"/>
    <property type="project" value="TreeGrafter"/>
</dbReference>
<dbReference type="OrthoDB" id="610462at2759"/>
<dbReference type="SMART" id="SM00360">
    <property type="entry name" value="RRM"/>
    <property type="match status" value="2"/>
</dbReference>
<evidence type="ECO:0000256" key="1">
    <source>
        <dbReference type="ARBA" id="ARBA00004123"/>
    </source>
</evidence>
<name>A0A0P7ASC6_9HYPO</name>
<evidence type="ECO:0000313" key="9">
    <source>
        <dbReference type="Proteomes" id="UP000050424"/>
    </source>
</evidence>
<keyword evidence="5" id="KW-0539">Nucleus</keyword>
<feature type="region of interest" description="Disordered" evidence="6">
    <location>
        <begin position="409"/>
        <end position="508"/>
    </location>
</feature>
<keyword evidence="3" id="KW-0677">Repeat</keyword>
<dbReference type="PANTHER" id="PTHR23003">
    <property type="entry name" value="RNA RECOGNITION MOTIF RRM DOMAIN CONTAINING PROTEIN"/>
    <property type="match status" value="1"/>
</dbReference>
<dbReference type="GO" id="GO:0005634">
    <property type="term" value="C:nucleus"/>
    <property type="evidence" value="ECO:0007669"/>
    <property type="project" value="UniProtKB-SubCell"/>
</dbReference>
<protein>
    <recommendedName>
        <fullName evidence="7">RRM domain-containing protein</fullName>
    </recommendedName>
</protein>
<dbReference type="STRING" id="78410.A0A0P7ASC6"/>
<dbReference type="SUPFAM" id="SSF54928">
    <property type="entry name" value="RNA-binding domain, RBD"/>
    <property type="match status" value="2"/>
</dbReference>
<evidence type="ECO:0000256" key="6">
    <source>
        <dbReference type="SAM" id="MobiDB-lite"/>
    </source>
</evidence>
<evidence type="ECO:0000313" key="8">
    <source>
        <dbReference type="EMBL" id="KPM40667.1"/>
    </source>
</evidence>
<feature type="compositionally biased region" description="Polar residues" evidence="6">
    <location>
        <begin position="169"/>
        <end position="179"/>
    </location>
</feature>
<dbReference type="AlphaFoldDB" id="A0A0P7ASC6"/>
<evidence type="ECO:0000259" key="7">
    <source>
        <dbReference type="SMART" id="SM00360"/>
    </source>
</evidence>
<dbReference type="GO" id="GO:0006397">
    <property type="term" value="P:mRNA processing"/>
    <property type="evidence" value="ECO:0007669"/>
    <property type="project" value="UniProtKB-KW"/>
</dbReference>
<feature type="region of interest" description="Disordered" evidence="6">
    <location>
        <begin position="156"/>
        <end position="208"/>
    </location>
</feature>